<evidence type="ECO:0000256" key="4">
    <source>
        <dbReference type="ARBA" id="ARBA00023315"/>
    </source>
</evidence>
<dbReference type="EMBL" id="FQVB01000009">
    <property type="protein sequence ID" value="SHE95246.1"/>
    <property type="molecule type" value="Genomic_DNA"/>
</dbReference>
<dbReference type="AlphaFoldDB" id="A0A1M4XPF5"/>
<dbReference type="InterPro" id="IPR017694">
    <property type="entry name" value="Phosphonate_tfrase_rpt"/>
</dbReference>
<keyword evidence="2" id="KW-0808">Transferase</keyword>
<dbReference type="Gene3D" id="2.160.10.10">
    <property type="entry name" value="Hexapeptide repeat proteins"/>
    <property type="match status" value="1"/>
</dbReference>
<evidence type="ECO:0000256" key="1">
    <source>
        <dbReference type="ARBA" id="ARBA00007274"/>
    </source>
</evidence>
<name>A0A1M4XPF5_9BACT</name>
<gene>
    <name evidence="5" type="ORF">SAMN02745206_01076</name>
</gene>
<dbReference type="PROSITE" id="PS00101">
    <property type="entry name" value="HEXAPEP_TRANSFERASES"/>
    <property type="match status" value="1"/>
</dbReference>
<keyword evidence="6" id="KW-1185">Reference proteome</keyword>
<evidence type="ECO:0000313" key="5">
    <source>
        <dbReference type="EMBL" id="SHE95246.1"/>
    </source>
</evidence>
<dbReference type="STRING" id="1121391.SAMN02745206_01076"/>
<reference evidence="6" key="1">
    <citation type="submission" date="2016-11" db="EMBL/GenBank/DDBJ databases">
        <authorList>
            <person name="Varghese N."/>
            <person name="Submissions S."/>
        </authorList>
    </citation>
    <scope>NUCLEOTIDE SEQUENCE [LARGE SCALE GENOMIC DNA]</scope>
    <source>
        <strain evidence="6">DSM 9756</strain>
    </source>
</reference>
<dbReference type="GO" id="GO:0016746">
    <property type="term" value="F:acyltransferase activity"/>
    <property type="evidence" value="ECO:0007669"/>
    <property type="project" value="UniProtKB-KW"/>
</dbReference>
<dbReference type="NCBIfam" id="TIGR03308">
    <property type="entry name" value="phn_thr-fam"/>
    <property type="match status" value="1"/>
</dbReference>
<dbReference type="PANTHER" id="PTHR43300">
    <property type="entry name" value="ACETYLTRANSFERASE"/>
    <property type="match status" value="1"/>
</dbReference>
<evidence type="ECO:0008006" key="7">
    <source>
        <dbReference type="Google" id="ProtNLM"/>
    </source>
</evidence>
<organism evidence="5 6">
    <name type="scientific">Desulfacinum infernum DSM 9756</name>
    <dbReference type="NCBI Taxonomy" id="1121391"/>
    <lineage>
        <taxon>Bacteria</taxon>
        <taxon>Pseudomonadati</taxon>
        <taxon>Thermodesulfobacteriota</taxon>
        <taxon>Syntrophobacteria</taxon>
        <taxon>Syntrophobacterales</taxon>
        <taxon>Syntrophobacteraceae</taxon>
        <taxon>Desulfacinum</taxon>
    </lineage>
</organism>
<keyword evidence="4" id="KW-0012">Acyltransferase</keyword>
<dbReference type="SUPFAM" id="SSF51161">
    <property type="entry name" value="Trimeric LpxA-like enzymes"/>
    <property type="match status" value="1"/>
</dbReference>
<dbReference type="PANTHER" id="PTHR43300:SF11">
    <property type="entry name" value="ACETYLTRANSFERASE RV3034C-RELATED"/>
    <property type="match status" value="1"/>
</dbReference>
<dbReference type="InterPro" id="IPR018357">
    <property type="entry name" value="Hexapep_transf_CS"/>
</dbReference>
<proteinExistence type="inferred from homology"/>
<keyword evidence="3" id="KW-0677">Repeat</keyword>
<dbReference type="CDD" id="cd03349">
    <property type="entry name" value="LbH_XAT"/>
    <property type="match status" value="1"/>
</dbReference>
<dbReference type="InterPro" id="IPR011004">
    <property type="entry name" value="Trimer_LpxA-like_sf"/>
</dbReference>
<evidence type="ECO:0000256" key="2">
    <source>
        <dbReference type="ARBA" id="ARBA00022679"/>
    </source>
</evidence>
<evidence type="ECO:0000256" key="3">
    <source>
        <dbReference type="ARBA" id="ARBA00022737"/>
    </source>
</evidence>
<dbReference type="Proteomes" id="UP000184076">
    <property type="component" value="Unassembled WGS sequence"/>
</dbReference>
<sequence>METALKRLHEKPSVHPRAVIRRCRLGAWTEVGPRSRLEDTVLGDYSYVMEDCQIDHARIGKFCTIAAACRINPGNHPLWRAALHHFTYRSSLYRMAPDDEDFFQWRRTHSVQLDHDVWVGHGAVILPGVQIGTGSVVGAGAVVTRDVALFTIVAGVPWKEAFPMAYIRTIRDAVKHKVLNWLESDALRR</sequence>
<dbReference type="InterPro" id="IPR050179">
    <property type="entry name" value="Trans_hexapeptide_repeat"/>
</dbReference>
<dbReference type="Pfam" id="PF00132">
    <property type="entry name" value="Hexapep"/>
    <property type="match status" value="1"/>
</dbReference>
<evidence type="ECO:0000313" key="6">
    <source>
        <dbReference type="Proteomes" id="UP000184076"/>
    </source>
</evidence>
<comment type="similarity">
    <text evidence="1">Belongs to the transferase hexapeptide repeat family.</text>
</comment>
<dbReference type="InterPro" id="IPR001451">
    <property type="entry name" value="Hexapep"/>
</dbReference>
<protein>
    <recommendedName>
        <fullName evidence="7">Phosphonate metabolim protein, transferase hexapeptide repeat family</fullName>
    </recommendedName>
</protein>
<accession>A0A1M4XPF5</accession>
<dbReference type="OrthoDB" id="272049at2"/>